<evidence type="ECO:0000313" key="1">
    <source>
        <dbReference type="EMBL" id="MFC1853103.1"/>
    </source>
</evidence>
<organism evidence="1 2">
    <name type="scientific">candidate division CSSED10-310 bacterium</name>
    <dbReference type="NCBI Taxonomy" id="2855610"/>
    <lineage>
        <taxon>Bacteria</taxon>
        <taxon>Bacteria division CSSED10-310</taxon>
    </lineage>
</organism>
<protein>
    <submittedName>
        <fullName evidence="1">Uncharacterized protein</fullName>
    </submittedName>
</protein>
<comment type="caution">
    <text evidence="1">The sequence shown here is derived from an EMBL/GenBank/DDBJ whole genome shotgun (WGS) entry which is preliminary data.</text>
</comment>
<dbReference type="Proteomes" id="UP001594351">
    <property type="component" value="Unassembled WGS sequence"/>
</dbReference>
<evidence type="ECO:0000313" key="2">
    <source>
        <dbReference type="Proteomes" id="UP001594351"/>
    </source>
</evidence>
<dbReference type="EMBL" id="JBHPBY010000423">
    <property type="protein sequence ID" value="MFC1853103.1"/>
    <property type="molecule type" value="Genomic_DNA"/>
</dbReference>
<accession>A0ABV6Z3T0</accession>
<name>A0ABV6Z3T0_UNCC1</name>
<proteinExistence type="predicted"/>
<keyword evidence="2" id="KW-1185">Reference proteome</keyword>
<feature type="non-terminal residue" evidence="1">
    <location>
        <position position="125"/>
    </location>
</feature>
<gene>
    <name evidence="1" type="ORF">ACFL27_23135</name>
</gene>
<sequence>MISKGGHSEVINDQICILRLAQHGLKKMDAIIATEVISDTIVDLYSCSILAGIELEVALQDYSGSKQCETTACAQNIASFLRLKLIIFGVVQKTDQGLSFTLTRMDQDNPEQAVTVSNSTVNNMD</sequence>
<reference evidence="1 2" key="1">
    <citation type="submission" date="2024-09" db="EMBL/GenBank/DDBJ databases">
        <title>Laminarin stimulates single cell rates of sulfate reduction while oxygen inhibits transcriptomic activity in coastal marine sediment.</title>
        <authorList>
            <person name="Lindsay M."/>
            <person name="Orcutt B."/>
            <person name="Emerson D."/>
            <person name="Stepanauskas R."/>
            <person name="D'Angelo T."/>
        </authorList>
    </citation>
    <scope>NUCLEOTIDE SEQUENCE [LARGE SCALE GENOMIC DNA]</scope>
    <source>
        <strain evidence="1">SAG AM-311-K15</strain>
    </source>
</reference>